<feature type="domain" description="SusD-like N-terminal" evidence="7">
    <location>
        <begin position="12"/>
        <end position="206"/>
    </location>
</feature>
<dbReference type="InterPro" id="IPR011990">
    <property type="entry name" value="TPR-like_helical_dom_sf"/>
</dbReference>
<dbReference type="EMBL" id="JAETXX010000007">
    <property type="protein sequence ID" value="MCF8715473.1"/>
    <property type="molecule type" value="Genomic_DNA"/>
</dbReference>
<evidence type="ECO:0000256" key="5">
    <source>
        <dbReference type="ARBA" id="ARBA00023237"/>
    </source>
</evidence>
<keyword evidence="9" id="KW-1185">Reference proteome</keyword>
<evidence type="ECO:0000259" key="6">
    <source>
        <dbReference type="Pfam" id="PF07980"/>
    </source>
</evidence>
<sequence>MDESPEAFRTPQSFYKTESEIDQAVAGVYRTNRVLYNNQTQLRFGETRSDNTNIEITGDAGGVNDDQLNEFTMDATNGNLLTYWNTNYEGISRANFVLANIESVEFFNEDDKNFRIGELLFFRAMYHFNLTQIFGDIPYVIEPGENPDQILSEEFLVRDPQAEVYSNIEQDVLTAIGLLPNPQNLSSEDIGRSTKGAALMLQAKVFMAQQKYPQAISPLERIQTLGYQLLPNYADVFGTKNNKEGIFEVQYDQSLGQSSNFFTNFVPFVSEEDILGTGATPNNRGNQFRPTDDLIELYAEEDQRKAQNISIYTDDNGDQFQWGSKYAFPFVIPGEQNINWQMYRYADALLMLAECYEKTGSGDPIPLLLQIRTRAGLDNPNLSPNELGDLEKAISDERRRELVFEGHRYFDLLRTGKLQEVMTAHGEDQIQKGLTVTGNPYQNIRTLFGIPQAQVDQFGFQQNEGW</sequence>
<evidence type="ECO:0000256" key="4">
    <source>
        <dbReference type="ARBA" id="ARBA00023136"/>
    </source>
</evidence>
<keyword evidence="5" id="KW-0998">Cell outer membrane</keyword>
<evidence type="ECO:0000313" key="8">
    <source>
        <dbReference type="EMBL" id="MCF8715473.1"/>
    </source>
</evidence>
<evidence type="ECO:0000256" key="2">
    <source>
        <dbReference type="ARBA" id="ARBA00006275"/>
    </source>
</evidence>
<feature type="domain" description="RagB/SusD" evidence="6">
    <location>
        <begin position="335"/>
        <end position="466"/>
    </location>
</feature>
<dbReference type="Pfam" id="PF14322">
    <property type="entry name" value="SusD-like_3"/>
    <property type="match status" value="1"/>
</dbReference>
<protein>
    <submittedName>
        <fullName evidence="8">RagB/SusD family nutrient uptake outer membrane protein</fullName>
    </submittedName>
</protein>
<reference evidence="8 9" key="1">
    <citation type="submission" date="2021-01" db="EMBL/GenBank/DDBJ databases">
        <title>Genome sequencing of Joostella atrarenae M1-2 (= KCTC 23194).</title>
        <authorList>
            <person name="Zakaria M.R."/>
            <person name="Lam M.Q."/>
            <person name="Chong C.S."/>
        </authorList>
    </citation>
    <scope>NUCLEOTIDE SEQUENCE [LARGE SCALE GENOMIC DNA]</scope>
    <source>
        <strain evidence="8 9">M1-2</strain>
    </source>
</reference>
<evidence type="ECO:0000256" key="3">
    <source>
        <dbReference type="ARBA" id="ARBA00022729"/>
    </source>
</evidence>
<dbReference type="InterPro" id="IPR033985">
    <property type="entry name" value="SusD-like_N"/>
</dbReference>
<proteinExistence type="inferred from homology"/>
<evidence type="ECO:0000259" key="7">
    <source>
        <dbReference type="Pfam" id="PF14322"/>
    </source>
</evidence>
<dbReference type="CDD" id="cd08977">
    <property type="entry name" value="SusD"/>
    <property type="match status" value="1"/>
</dbReference>
<accession>A0ABS9J4W1</accession>
<organism evidence="8 9">
    <name type="scientific">Joostella atrarenae</name>
    <dbReference type="NCBI Taxonomy" id="679257"/>
    <lineage>
        <taxon>Bacteria</taxon>
        <taxon>Pseudomonadati</taxon>
        <taxon>Bacteroidota</taxon>
        <taxon>Flavobacteriia</taxon>
        <taxon>Flavobacteriales</taxon>
        <taxon>Flavobacteriaceae</taxon>
        <taxon>Joostella</taxon>
    </lineage>
</organism>
<evidence type="ECO:0000256" key="1">
    <source>
        <dbReference type="ARBA" id="ARBA00004442"/>
    </source>
</evidence>
<keyword evidence="3" id="KW-0732">Signal</keyword>
<comment type="subcellular location">
    <subcellularLocation>
        <location evidence="1">Cell outer membrane</location>
    </subcellularLocation>
</comment>
<name>A0ABS9J4W1_9FLAO</name>
<evidence type="ECO:0000313" key="9">
    <source>
        <dbReference type="Proteomes" id="UP000829517"/>
    </source>
</evidence>
<dbReference type="SUPFAM" id="SSF48452">
    <property type="entry name" value="TPR-like"/>
    <property type="match status" value="1"/>
</dbReference>
<dbReference type="Gene3D" id="1.25.40.390">
    <property type="match status" value="1"/>
</dbReference>
<dbReference type="InterPro" id="IPR012944">
    <property type="entry name" value="SusD_RagB_dom"/>
</dbReference>
<dbReference type="Proteomes" id="UP000829517">
    <property type="component" value="Unassembled WGS sequence"/>
</dbReference>
<comment type="caution">
    <text evidence="8">The sequence shown here is derived from an EMBL/GenBank/DDBJ whole genome shotgun (WGS) entry which is preliminary data.</text>
</comment>
<keyword evidence="4" id="KW-0472">Membrane</keyword>
<gene>
    <name evidence="8" type="ORF">JM658_11605</name>
</gene>
<dbReference type="RefSeq" id="WP_236959437.1">
    <property type="nucleotide sequence ID" value="NZ_JAETXX010000007.1"/>
</dbReference>
<comment type="similarity">
    <text evidence="2">Belongs to the SusD family.</text>
</comment>
<dbReference type="Pfam" id="PF07980">
    <property type="entry name" value="SusD_RagB"/>
    <property type="match status" value="1"/>
</dbReference>